<dbReference type="RefSeq" id="WP_120198531.1">
    <property type="nucleotide sequence ID" value="NZ_MCIA01000034.1"/>
</dbReference>
<dbReference type="PANTHER" id="PTHR10695:SF46">
    <property type="entry name" value="BIFUNCTIONAL COENZYME A SYNTHASE-RELATED"/>
    <property type="match status" value="1"/>
</dbReference>
<keyword evidence="3" id="KW-0963">Cytoplasm</keyword>
<dbReference type="PANTHER" id="PTHR10695">
    <property type="entry name" value="DEPHOSPHO-COA KINASE-RELATED"/>
    <property type="match status" value="1"/>
</dbReference>
<evidence type="ECO:0000256" key="2">
    <source>
        <dbReference type="ARBA" id="ARBA00022840"/>
    </source>
</evidence>
<sequence>MRVIGLTGGVGAGKSLVLSILNNEYNAQVIKADEVARELMEQGREGYELITKALGENILKPDGSIDRQILSKCIFQDDRIRKAVDGIIHPLVWKFIKGKISSSQEKLIVVEFAIMGEKADIGYDEMWYVYASEQVRIRRLFENRGYEKEHSERIMASQAAESEYLARCDRVIRNDGSIEEIRNQLAQILNNRGQRES</sequence>
<reference evidence="5 6" key="1">
    <citation type="submission" date="2016-08" db="EMBL/GenBank/DDBJ databases">
        <title>A new outlook on sporulation: Clostridium algidixylanolyticum.</title>
        <authorList>
            <person name="Poppleton D.I."/>
            <person name="Gribaldo S."/>
        </authorList>
    </citation>
    <scope>NUCLEOTIDE SEQUENCE [LARGE SCALE GENOMIC DNA]</scope>
    <source>
        <strain evidence="5 6">SPL73</strain>
    </source>
</reference>
<comment type="catalytic activity">
    <reaction evidence="3">
        <text>3'-dephospho-CoA + ATP = ADP + CoA + H(+)</text>
        <dbReference type="Rhea" id="RHEA:18245"/>
        <dbReference type="ChEBI" id="CHEBI:15378"/>
        <dbReference type="ChEBI" id="CHEBI:30616"/>
        <dbReference type="ChEBI" id="CHEBI:57287"/>
        <dbReference type="ChEBI" id="CHEBI:57328"/>
        <dbReference type="ChEBI" id="CHEBI:456216"/>
        <dbReference type="EC" id="2.7.1.24"/>
    </reaction>
</comment>
<comment type="function">
    <text evidence="3">Catalyzes the phosphorylation of the 3'-hydroxyl group of dephosphocoenzyme A to form coenzyme A.</text>
</comment>
<keyword evidence="3 5" id="KW-0418">Kinase</keyword>
<dbReference type="NCBIfam" id="TIGR00152">
    <property type="entry name" value="dephospho-CoA kinase"/>
    <property type="match status" value="1"/>
</dbReference>
<comment type="pathway">
    <text evidence="3">Cofactor biosynthesis; coenzyme A biosynthesis; CoA from (R)-pantothenate: step 5/5.</text>
</comment>
<name>A0A419STJ9_9FIRM</name>
<dbReference type="EC" id="2.7.1.24" evidence="3 4"/>
<evidence type="ECO:0000313" key="5">
    <source>
        <dbReference type="EMBL" id="RKD28569.1"/>
    </source>
</evidence>
<dbReference type="GO" id="GO:0005737">
    <property type="term" value="C:cytoplasm"/>
    <property type="evidence" value="ECO:0007669"/>
    <property type="project" value="UniProtKB-SubCell"/>
</dbReference>
<dbReference type="Pfam" id="PF01121">
    <property type="entry name" value="CoaE"/>
    <property type="match status" value="1"/>
</dbReference>
<proteinExistence type="inferred from homology"/>
<dbReference type="CDD" id="cd02022">
    <property type="entry name" value="DPCK"/>
    <property type="match status" value="1"/>
</dbReference>
<organism evidence="5 6">
    <name type="scientific">Lacrimispora algidixylanolytica</name>
    <dbReference type="NCBI Taxonomy" id="94868"/>
    <lineage>
        <taxon>Bacteria</taxon>
        <taxon>Bacillati</taxon>
        <taxon>Bacillota</taxon>
        <taxon>Clostridia</taxon>
        <taxon>Lachnospirales</taxon>
        <taxon>Lachnospiraceae</taxon>
        <taxon>Lacrimispora</taxon>
    </lineage>
</organism>
<dbReference type="GO" id="GO:0005524">
    <property type="term" value="F:ATP binding"/>
    <property type="evidence" value="ECO:0007669"/>
    <property type="project" value="UniProtKB-UniRule"/>
</dbReference>
<feature type="binding site" evidence="3">
    <location>
        <begin position="11"/>
        <end position="16"/>
    </location>
    <ligand>
        <name>ATP</name>
        <dbReference type="ChEBI" id="CHEBI:30616"/>
    </ligand>
</feature>
<accession>A0A419STJ9</accession>
<evidence type="ECO:0000256" key="4">
    <source>
        <dbReference type="NCBIfam" id="TIGR00152"/>
    </source>
</evidence>
<evidence type="ECO:0000313" key="6">
    <source>
        <dbReference type="Proteomes" id="UP000284277"/>
    </source>
</evidence>
<comment type="subcellular location">
    <subcellularLocation>
        <location evidence="3">Cytoplasm</location>
    </subcellularLocation>
</comment>
<dbReference type="PROSITE" id="PS51219">
    <property type="entry name" value="DPCK"/>
    <property type="match status" value="1"/>
</dbReference>
<keyword evidence="2 3" id="KW-0067">ATP-binding</keyword>
<dbReference type="EMBL" id="MCIA01000034">
    <property type="protein sequence ID" value="RKD28569.1"/>
    <property type="molecule type" value="Genomic_DNA"/>
</dbReference>
<gene>
    <name evidence="3" type="primary">coaE</name>
    <name evidence="5" type="ORF">BET01_10120</name>
</gene>
<dbReference type="InterPro" id="IPR027417">
    <property type="entry name" value="P-loop_NTPase"/>
</dbReference>
<dbReference type="Proteomes" id="UP000284277">
    <property type="component" value="Unassembled WGS sequence"/>
</dbReference>
<evidence type="ECO:0000256" key="1">
    <source>
        <dbReference type="ARBA" id="ARBA00022741"/>
    </source>
</evidence>
<keyword evidence="3" id="KW-0173">Coenzyme A biosynthesis</keyword>
<dbReference type="Gene3D" id="3.40.50.300">
    <property type="entry name" value="P-loop containing nucleotide triphosphate hydrolases"/>
    <property type="match status" value="1"/>
</dbReference>
<evidence type="ECO:0000256" key="3">
    <source>
        <dbReference type="HAMAP-Rule" id="MF_00376"/>
    </source>
</evidence>
<dbReference type="AlphaFoldDB" id="A0A419STJ9"/>
<comment type="caution">
    <text evidence="5">The sequence shown here is derived from an EMBL/GenBank/DDBJ whole genome shotgun (WGS) entry which is preliminary data.</text>
</comment>
<dbReference type="InterPro" id="IPR001977">
    <property type="entry name" value="Depp_CoAkinase"/>
</dbReference>
<dbReference type="UniPathway" id="UPA00241">
    <property type="reaction ID" value="UER00356"/>
</dbReference>
<dbReference type="OrthoDB" id="9812943at2"/>
<keyword evidence="3" id="KW-0808">Transferase</keyword>
<protein>
    <recommendedName>
        <fullName evidence="3 4">Dephospho-CoA kinase</fullName>
        <ecNumber evidence="3 4">2.7.1.24</ecNumber>
    </recommendedName>
    <alternativeName>
        <fullName evidence="3">Dephosphocoenzyme A kinase</fullName>
    </alternativeName>
</protein>
<dbReference type="GO" id="GO:0004140">
    <property type="term" value="F:dephospho-CoA kinase activity"/>
    <property type="evidence" value="ECO:0007669"/>
    <property type="project" value="UniProtKB-UniRule"/>
</dbReference>
<dbReference type="GO" id="GO:0015937">
    <property type="term" value="P:coenzyme A biosynthetic process"/>
    <property type="evidence" value="ECO:0007669"/>
    <property type="project" value="UniProtKB-UniRule"/>
</dbReference>
<dbReference type="SUPFAM" id="SSF52540">
    <property type="entry name" value="P-loop containing nucleoside triphosphate hydrolases"/>
    <property type="match status" value="1"/>
</dbReference>
<keyword evidence="6" id="KW-1185">Reference proteome</keyword>
<dbReference type="HAMAP" id="MF_00376">
    <property type="entry name" value="Dephospho_CoA_kinase"/>
    <property type="match status" value="1"/>
</dbReference>
<comment type="similarity">
    <text evidence="3">Belongs to the CoaE family.</text>
</comment>
<keyword evidence="1 3" id="KW-0547">Nucleotide-binding</keyword>